<keyword evidence="1" id="KW-0805">Transcription regulation</keyword>
<dbReference type="PANTHER" id="PTHR43280:SF29">
    <property type="entry name" value="ARAC-FAMILY TRANSCRIPTIONAL REGULATOR"/>
    <property type="match status" value="1"/>
</dbReference>
<keyword evidence="7" id="KW-1185">Reference proteome</keyword>
<dbReference type="SMART" id="SM00342">
    <property type="entry name" value="HTH_ARAC"/>
    <property type="match status" value="1"/>
</dbReference>
<keyword evidence="4" id="KW-0472">Membrane</keyword>
<feature type="transmembrane region" description="Helical" evidence="4">
    <location>
        <begin position="184"/>
        <end position="203"/>
    </location>
</feature>
<feature type="transmembrane region" description="Helical" evidence="4">
    <location>
        <begin position="41"/>
        <end position="60"/>
    </location>
</feature>
<dbReference type="GO" id="GO:0043565">
    <property type="term" value="F:sequence-specific DNA binding"/>
    <property type="evidence" value="ECO:0007669"/>
    <property type="project" value="InterPro"/>
</dbReference>
<feature type="transmembrane region" description="Helical" evidence="4">
    <location>
        <begin position="140"/>
        <end position="164"/>
    </location>
</feature>
<feature type="transmembrane region" description="Helical" evidence="4">
    <location>
        <begin position="72"/>
        <end position="91"/>
    </location>
</feature>
<dbReference type="PANTHER" id="PTHR43280">
    <property type="entry name" value="ARAC-FAMILY TRANSCRIPTIONAL REGULATOR"/>
    <property type="match status" value="1"/>
</dbReference>
<dbReference type="Proteomes" id="UP000297567">
    <property type="component" value="Unassembled WGS sequence"/>
</dbReference>
<dbReference type="Pfam" id="PF12833">
    <property type="entry name" value="HTH_18"/>
    <property type="match status" value="1"/>
</dbReference>
<dbReference type="InterPro" id="IPR018062">
    <property type="entry name" value="HTH_AraC-typ_CS"/>
</dbReference>
<dbReference type="PROSITE" id="PS01124">
    <property type="entry name" value="HTH_ARAC_FAMILY_2"/>
    <property type="match status" value="1"/>
</dbReference>
<dbReference type="PROSITE" id="PS00041">
    <property type="entry name" value="HTH_ARAC_FAMILY_1"/>
    <property type="match status" value="1"/>
</dbReference>
<dbReference type="GO" id="GO:0003700">
    <property type="term" value="F:DNA-binding transcription factor activity"/>
    <property type="evidence" value="ECO:0007669"/>
    <property type="project" value="InterPro"/>
</dbReference>
<keyword evidence="2" id="KW-0238">DNA-binding</keyword>
<keyword evidence="4" id="KW-0812">Transmembrane</keyword>
<evidence type="ECO:0000256" key="1">
    <source>
        <dbReference type="ARBA" id="ARBA00023015"/>
    </source>
</evidence>
<feature type="domain" description="HTH araC/xylS-type" evidence="5">
    <location>
        <begin position="264"/>
        <end position="363"/>
    </location>
</feature>
<evidence type="ECO:0000256" key="3">
    <source>
        <dbReference type="ARBA" id="ARBA00023163"/>
    </source>
</evidence>
<evidence type="ECO:0000256" key="4">
    <source>
        <dbReference type="SAM" id="Phobius"/>
    </source>
</evidence>
<feature type="transmembrane region" description="Helical" evidence="4">
    <location>
        <begin position="103"/>
        <end position="120"/>
    </location>
</feature>
<proteinExistence type="predicted"/>
<reference evidence="6" key="1">
    <citation type="journal article" date="2019" name="PLoS Negl. Trop. Dis.">
        <title>Revisiting the worldwide diversity of Leptospira species in the environment.</title>
        <authorList>
            <person name="Vincent A.T."/>
            <person name="Schiettekatte O."/>
            <person name="Bourhy P."/>
            <person name="Veyrier F.J."/>
            <person name="Picardeau M."/>
        </authorList>
    </citation>
    <scope>NUCLEOTIDE SEQUENCE [LARGE SCALE GENOMIC DNA]</scope>
    <source>
        <strain evidence="6">201702451</strain>
    </source>
</reference>
<dbReference type="InterPro" id="IPR018060">
    <property type="entry name" value="HTH_AraC"/>
</dbReference>
<dbReference type="SUPFAM" id="SSF46689">
    <property type="entry name" value="Homeodomain-like"/>
    <property type="match status" value="1"/>
</dbReference>
<organism evidence="6 7">
    <name type="scientific">Leptospira jelokensis</name>
    <dbReference type="NCBI Taxonomy" id="2484931"/>
    <lineage>
        <taxon>Bacteria</taxon>
        <taxon>Pseudomonadati</taxon>
        <taxon>Spirochaetota</taxon>
        <taxon>Spirochaetia</taxon>
        <taxon>Leptospirales</taxon>
        <taxon>Leptospiraceae</taxon>
        <taxon>Leptospira</taxon>
    </lineage>
</organism>
<dbReference type="Gene3D" id="1.10.10.60">
    <property type="entry name" value="Homeodomain-like"/>
    <property type="match status" value="2"/>
</dbReference>
<dbReference type="InterPro" id="IPR009057">
    <property type="entry name" value="Homeodomain-like_sf"/>
</dbReference>
<accession>A0A4Z1A4B9</accession>
<comment type="caution">
    <text evidence="6">The sequence shown here is derived from an EMBL/GenBank/DDBJ whole genome shotgun (WGS) entry which is preliminary data.</text>
</comment>
<dbReference type="EMBL" id="RQGH01000007">
    <property type="protein sequence ID" value="TGL75680.1"/>
    <property type="molecule type" value="Genomic_DNA"/>
</dbReference>
<dbReference type="RefSeq" id="WP_135640627.1">
    <property type="nucleotide sequence ID" value="NZ_RQGH01000007.1"/>
</dbReference>
<evidence type="ECO:0000313" key="7">
    <source>
        <dbReference type="Proteomes" id="UP000297567"/>
    </source>
</evidence>
<protein>
    <submittedName>
        <fullName evidence="6">AraC family transcriptional regulator</fullName>
    </submittedName>
</protein>
<name>A0A4Z1A4B9_9LEPT</name>
<keyword evidence="3" id="KW-0804">Transcription</keyword>
<evidence type="ECO:0000259" key="5">
    <source>
        <dbReference type="PROSITE" id="PS01124"/>
    </source>
</evidence>
<evidence type="ECO:0000256" key="2">
    <source>
        <dbReference type="ARBA" id="ARBA00023125"/>
    </source>
</evidence>
<feature type="transmembrane region" description="Helical" evidence="4">
    <location>
        <begin position="209"/>
        <end position="228"/>
    </location>
</feature>
<dbReference type="AlphaFoldDB" id="A0A4Z1A4B9"/>
<keyword evidence="4" id="KW-1133">Transmembrane helix</keyword>
<gene>
    <name evidence="6" type="ORF">EHQ62_02320</name>
</gene>
<evidence type="ECO:0000313" key="6">
    <source>
        <dbReference type="EMBL" id="TGL75680.1"/>
    </source>
</evidence>
<feature type="transmembrane region" description="Helical" evidence="4">
    <location>
        <begin position="6"/>
        <end position="21"/>
    </location>
</feature>
<sequence length="372" mass="43130">MNLIPIMGAVISFILAISYWIERIQTQSKKDQKITQSAIKLSPPSVLFLCLTLLQFHIYLEISNEMNAVPSFYGTHIPILYLIGPISYRFFEELSGKNFNQLRAFHYLPFASSIPFLYFLKSNGLLDPKEMFMKHDEVSSYDFTFLLLGMGVLSIFFYTLSIFFRVLRWKLQGKGSVESSFRPFVFLILYSLFVLVLFVLAQWAYMELFFPACFALTSLLFAIIVLKLNGNGFLSNFKTEFREARYKESRVKGIDVPSVLERLDGLMQVDRMYLDDRLTLVSVAKRLDITSHQLSEILNTKLGTSFRNYTNQFRLLEAKKLLLERPDMAIIAIIYASGFNSKSSFHKLFQTHFGTSPQNYRLKRKENMKSKS</sequence>